<gene>
    <name evidence="1" type="ORF">PIB30_093997</name>
</gene>
<accession>A0ABU6WWH0</accession>
<reference evidence="1 2" key="1">
    <citation type="journal article" date="2023" name="Plants (Basel)">
        <title>Bridging the Gap: Combining Genomics and Transcriptomics Approaches to Understand Stylosanthes scabra, an Orphan Legume from the Brazilian Caatinga.</title>
        <authorList>
            <person name="Ferreira-Neto J.R.C."/>
            <person name="da Silva M.D."/>
            <person name="Binneck E."/>
            <person name="de Melo N.F."/>
            <person name="da Silva R.H."/>
            <person name="de Melo A.L.T.M."/>
            <person name="Pandolfi V."/>
            <person name="Bustamante F.O."/>
            <person name="Brasileiro-Vidal A.C."/>
            <person name="Benko-Iseppon A.M."/>
        </authorList>
    </citation>
    <scope>NUCLEOTIDE SEQUENCE [LARGE SCALE GENOMIC DNA]</scope>
    <source>
        <tissue evidence="1">Leaves</tissue>
    </source>
</reference>
<sequence length="115" mass="13022">MPLEFLDRLLKGIKKPSPLMSTENDMNPFPGGGACSWYAYRKTRQDGRKPKWRQTRSKVRRKPQLLRWSCDVQNSCGISKLPSASAPNRIKSLGFEGVDHVWAKSGTWSKRGLGC</sequence>
<organism evidence="1 2">
    <name type="scientific">Stylosanthes scabra</name>
    <dbReference type="NCBI Taxonomy" id="79078"/>
    <lineage>
        <taxon>Eukaryota</taxon>
        <taxon>Viridiplantae</taxon>
        <taxon>Streptophyta</taxon>
        <taxon>Embryophyta</taxon>
        <taxon>Tracheophyta</taxon>
        <taxon>Spermatophyta</taxon>
        <taxon>Magnoliopsida</taxon>
        <taxon>eudicotyledons</taxon>
        <taxon>Gunneridae</taxon>
        <taxon>Pentapetalae</taxon>
        <taxon>rosids</taxon>
        <taxon>fabids</taxon>
        <taxon>Fabales</taxon>
        <taxon>Fabaceae</taxon>
        <taxon>Papilionoideae</taxon>
        <taxon>50 kb inversion clade</taxon>
        <taxon>dalbergioids sensu lato</taxon>
        <taxon>Dalbergieae</taxon>
        <taxon>Pterocarpus clade</taxon>
        <taxon>Stylosanthes</taxon>
    </lineage>
</organism>
<proteinExistence type="predicted"/>
<dbReference type="EMBL" id="JASCZI010183285">
    <property type="protein sequence ID" value="MED6189251.1"/>
    <property type="molecule type" value="Genomic_DNA"/>
</dbReference>
<keyword evidence="2" id="KW-1185">Reference proteome</keyword>
<dbReference type="Proteomes" id="UP001341840">
    <property type="component" value="Unassembled WGS sequence"/>
</dbReference>
<comment type="caution">
    <text evidence="1">The sequence shown here is derived from an EMBL/GenBank/DDBJ whole genome shotgun (WGS) entry which is preliminary data.</text>
</comment>
<protein>
    <submittedName>
        <fullName evidence="1">Uncharacterized protein</fullName>
    </submittedName>
</protein>
<name>A0ABU6WWH0_9FABA</name>
<evidence type="ECO:0000313" key="2">
    <source>
        <dbReference type="Proteomes" id="UP001341840"/>
    </source>
</evidence>
<evidence type="ECO:0000313" key="1">
    <source>
        <dbReference type="EMBL" id="MED6189251.1"/>
    </source>
</evidence>